<dbReference type="AlphaFoldDB" id="A0A1I1ILD2"/>
<evidence type="ECO:0000313" key="1">
    <source>
        <dbReference type="EMBL" id="SFC37084.1"/>
    </source>
</evidence>
<accession>A0A1I1ILD2</accession>
<dbReference type="Proteomes" id="UP000199207">
    <property type="component" value="Unassembled WGS sequence"/>
</dbReference>
<proteinExistence type="predicted"/>
<dbReference type="OrthoDB" id="3210980at2"/>
<evidence type="ECO:0008006" key="3">
    <source>
        <dbReference type="Google" id="ProtNLM"/>
    </source>
</evidence>
<sequence>MRHPGDGVPFAFRAAVAALTSVRPRGEVVLSTTPAPRRLAPYAFALHATVAPGPAAGGGPGDEEEDEELADGRFVLLHNPESDHGWGGGEFRLVTLARAALEAEVAADPLLPEVAWSWLAEALEHRGLGWAAAGGTVTRASSQSFGALAQRPPRTEVELRASWTPREAPELGGHLLAWCGLLAQCAGLPPENGGAPGVAVFPHRRGPGA</sequence>
<dbReference type="RefSeq" id="WP_093837956.1">
    <property type="nucleotide sequence ID" value="NZ_FOLM01000003.1"/>
</dbReference>
<protein>
    <recommendedName>
        <fullName evidence="3">DUF3000 domain-containing protein</fullName>
    </recommendedName>
</protein>
<dbReference type="STRING" id="910347.SAMN05421773_103105"/>
<evidence type="ECO:0000313" key="2">
    <source>
        <dbReference type="Proteomes" id="UP000199207"/>
    </source>
</evidence>
<reference evidence="1 2" key="1">
    <citation type="submission" date="2016-10" db="EMBL/GenBank/DDBJ databases">
        <authorList>
            <person name="de Groot N.N."/>
        </authorList>
    </citation>
    <scope>NUCLEOTIDE SEQUENCE [LARGE SCALE GENOMIC DNA]</scope>
    <source>
        <strain evidence="1 2">CGMCC 4.5739</strain>
    </source>
</reference>
<gene>
    <name evidence="1" type="ORF">SAMN05421773_103105</name>
</gene>
<keyword evidence="2" id="KW-1185">Reference proteome</keyword>
<organism evidence="1 2">
    <name type="scientific">Streptomyces aidingensis</name>
    <dbReference type="NCBI Taxonomy" id="910347"/>
    <lineage>
        <taxon>Bacteria</taxon>
        <taxon>Bacillati</taxon>
        <taxon>Actinomycetota</taxon>
        <taxon>Actinomycetes</taxon>
        <taxon>Kitasatosporales</taxon>
        <taxon>Streptomycetaceae</taxon>
        <taxon>Streptomyces</taxon>
    </lineage>
</organism>
<dbReference type="Pfam" id="PF11452">
    <property type="entry name" value="DUF3000"/>
    <property type="match status" value="1"/>
</dbReference>
<dbReference type="InterPro" id="IPR021555">
    <property type="entry name" value="DUF3000"/>
</dbReference>
<name>A0A1I1ILD2_9ACTN</name>
<dbReference type="EMBL" id="FOLM01000003">
    <property type="protein sequence ID" value="SFC37084.1"/>
    <property type="molecule type" value="Genomic_DNA"/>
</dbReference>